<dbReference type="InterPro" id="IPR002099">
    <property type="entry name" value="MutL/Mlh/PMS"/>
</dbReference>
<dbReference type="InterPro" id="IPR013507">
    <property type="entry name" value="DNA_mismatch_S5_2-like"/>
</dbReference>
<proteinExistence type="inferred from homology"/>
<evidence type="ECO:0000256" key="1">
    <source>
        <dbReference type="ARBA" id="ARBA00006082"/>
    </source>
</evidence>
<keyword evidence="4" id="KW-0234">DNA repair</keyword>
<keyword evidence="3" id="KW-0227">DNA damage</keyword>
<organism evidence="6 7">
    <name type="scientific">Proteus mirabilis</name>
    <dbReference type="NCBI Taxonomy" id="584"/>
    <lineage>
        <taxon>Bacteria</taxon>
        <taxon>Pseudomonadati</taxon>
        <taxon>Pseudomonadota</taxon>
        <taxon>Gammaproteobacteria</taxon>
        <taxon>Enterobacterales</taxon>
        <taxon>Morganellaceae</taxon>
        <taxon>Proteus</taxon>
    </lineage>
</organism>
<protein>
    <recommendedName>
        <fullName evidence="2">DNA mismatch repair protein MutL</fullName>
    </recommendedName>
</protein>
<dbReference type="GO" id="GO:0030983">
    <property type="term" value="F:mismatched DNA binding"/>
    <property type="evidence" value="ECO:0007669"/>
    <property type="project" value="InterPro"/>
</dbReference>
<dbReference type="SUPFAM" id="SSF54211">
    <property type="entry name" value="Ribosomal protein S5 domain 2-like"/>
    <property type="match status" value="1"/>
</dbReference>
<dbReference type="InterPro" id="IPR020568">
    <property type="entry name" value="Ribosomal_Su5_D2-typ_SF"/>
</dbReference>
<dbReference type="PANTHER" id="PTHR10073">
    <property type="entry name" value="DNA MISMATCH REPAIR PROTEIN MLH, PMS, MUTL"/>
    <property type="match status" value="1"/>
</dbReference>
<dbReference type="GO" id="GO:0032300">
    <property type="term" value="C:mismatch repair complex"/>
    <property type="evidence" value="ECO:0007669"/>
    <property type="project" value="InterPro"/>
</dbReference>
<evidence type="ECO:0000313" key="6">
    <source>
        <dbReference type="EMBL" id="SPY96431.1"/>
    </source>
</evidence>
<dbReference type="GO" id="GO:0005524">
    <property type="term" value="F:ATP binding"/>
    <property type="evidence" value="ECO:0007669"/>
    <property type="project" value="InterPro"/>
</dbReference>
<dbReference type="AlphaFoldDB" id="A0A2X2BNF5"/>
<accession>A0A2X2BNF5</accession>
<dbReference type="Gene3D" id="3.30.565.10">
    <property type="entry name" value="Histidine kinase-like ATPase, C-terminal domain"/>
    <property type="match status" value="1"/>
</dbReference>
<dbReference type="InterPro" id="IPR014721">
    <property type="entry name" value="Ribsml_uS5_D2-typ_fold_subgr"/>
</dbReference>
<dbReference type="CDD" id="cd03482">
    <property type="entry name" value="MutL_Trans_MutL"/>
    <property type="match status" value="1"/>
</dbReference>
<dbReference type="NCBIfam" id="TIGR00585">
    <property type="entry name" value="mutl"/>
    <property type="match status" value="1"/>
</dbReference>
<dbReference type="InterPro" id="IPR036890">
    <property type="entry name" value="HATPase_C_sf"/>
</dbReference>
<reference evidence="6 7" key="1">
    <citation type="submission" date="2018-06" db="EMBL/GenBank/DDBJ databases">
        <authorList>
            <consortium name="Pathogen Informatics"/>
            <person name="Doyle S."/>
        </authorList>
    </citation>
    <scope>NUCLEOTIDE SEQUENCE [LARGE SCALE GENOMIC DNA]</scope>
    <source>
        <strain evidence="6 7">NCTC10975</strain>
    </source>
</reference>
<dbReference type="SMART" id="SM01340">
    <property type="entry name" value="DNA_mis_repair"/>
    <property type="match status" value="1"/>
</dbReference>
<gene>
    <name evidence="6" type="primary">mutL_2</name>
    <name evidence="6" type="ORF">NCTC10975_02147</name>
</gene>
<dbReference type="GO" id="GO:0006298">
    <property type="term" value="P:mismatch repair"/>
    <property type="evidence" value="ECO:0007669"/>
    <property type="project" value="InterPro"/>
</dbReference>
<name>A0A2X2BNF5_PROMI</name>
<feature type="domain" description="DNA mismatch repair protein S5" evidence="5">
    <location>
        <begin position="66"/>
        <end position="184"/>
    </location>
</feature>
<comment type="similarity">
    <text evidence="1">Belongs to the DNA mismatch repair MutL/HexB family.</text>
</comment>
<dbReference type="SUPFAM" id="SSF55874">
    <property type="entry name" value="ATPase domain of HSP90 chaperone/DNA topoisomerase II/histidine kinase"/>
    <property type="match status" value="1"/>
</dbReference>
<dbReference type="EMBL" id="UAUE01000016">
    <property type="protein sequence ID" value="SPY96431.1"/>
    <property type="molecule type" value="Genomic_DNA"/>
</dbReference>
<evidence type="ECO:0000256" key="2">
    <source>
        <dbReference type="ARBA" id="ARBA00021975"/>
    </source>
</evidence>
<evidence type="ECO:0000256" key="3">
    <source>
        <dbReference type="ARBA" id="ARBA00022763"/>
    </source>
</evidence>
<dbReference type="InterPro" id="IPR038973">
    <property type="entry name" value="MutL/Mlh/Pms-like"/>
</dbReference>
<sequence>MLDLFYNTPARRKFLRTEKTEFGHIDEVVRRIALSRFDVSINLTHNGKRVRQYRAAKETHQHHRRLSAICGNHFVDQAMQLTWEHGDLAIKGWVEHPLAPVQSSEIQYCYVNGRMMRDRLINHAIRQAYEGYLQGEQQPSYVLYLTVDPHQVDVNVHPAKHEVRFHESRLVHDFIYQAVLSVLRQVTEDTLSLDEEDNGALTATTFPENRQVAGEKCFFAALSSTSNLIYAKKEHGSLPRKCRKRVNRYAKESPKNARYTSVW</sequence>
<dbReference type="Pfam" id="PF01119">
    <property type="entry name" value="DNA_mis_repair"/>
    <property type="match status" value="1"/>
</dbReference>
<dbReference type="GO" id="GO:0016887">
    <property type="term" value="F:ATP hydrolysis activity"/>
    <property type="evidence" value="ECO:0007669"/>
    <property type="project" value="InterPro"/>
</dbReference>
<evidence type="ECO:0000313" key="7">
    <source>
        <dbReference type="Proteomes" id="UP000251485"/>
    </source>
</evidence>
<dbReference type="FunFam" id="3.30.230.10:FF:000013">
    <property type="entry name" value="DNA mismatch repair endonuclease MutL"/>
    <property type="match status" value="1"/>
</dbReference>
<dbReference type="GO" id="GO:0140664">
    <property type="term" value="F:ATP-dependent DNA damage sensor activity"/>
    <property type="evidence" value="ECO:0007669"/>
    <property type="project" value="InterPro"/>
</dbReference>
<evidence type="ECO:0000256" key="4">
    <source>
        <dbReference type="ARBA" id="ARBA00023204"/>
    </source>
</evidence>
<dbReference type="Proteomes" id="UP000251485">
    <property type="component" value="Unassembled WGS sequence"/>
</dbReference>
<dbReference type="Gene3D" id="3.30.230.10">
    <property type="match status" value="1"/>
</dbReference>
<evidence type="ECO:0000259" key="5">
    <source>
        <dbReference type="SMART" id="SM01340"/>
    </source>
</evidence>
<dbReference type="PANTHER" id="PTHR10073:SF12">
    <property type="entry name" value="DNA MISMATCH REPAIR PROTEIN MLH1"/>
    <property type="match status" value="1"/>
</dbReference>